<accession>A0A915HJ12</accession>
<evidence type="ECO:0000256" key="1">
    <source>
        <dbReference type="ARBA" id="ARBA00001913"/>
    </source>
</evidence>
<feature type="binding site" evidence="6">
    <location>
        <position position="4"/>
    </location>
    <ligand>
        <name>Ca(2+)</name>
        <dbReference type="ChEBI" id="CHEBI:29108"/>
    </ligand>
</feature>
<organism evidence="7 8">
    <name type="scientific">Romanomermis culicivorax</name>
    <name type="common">Nematode worm</name>
    <dbReference type="NCBI Taxonomy" id="13658"/>
    <lineage>
        <taxon>Eukaryota</taxon>
        <taxon>Metazoa</taxon>
        <taxon>Ecdysozoa</taxon>
        <taxon>Nematoda</taxon>
        <taxon>Enoplea</taxon>
        <taxon>Dorylaimia</taxon>
        <taxon>Mermithida</taxon>
        <taxon>Mermithoidea</taxon>
        <taxon>Mermithidae</taxon>
        <taxon>Romanomermis</taxon>
    </lineage>
</organism>
<keyword evidence="4 6" id="KW-0106">Calcium</keyword>
<dbReference type="InterPro" id="IPR036258">
    <property type="entry name" value="Apyrase_sf"/>
</dbReference>
<evidence type="ECO:0000256" key="4">
    <source>
        <dbReference type="ARBA" id="ARBA00022837"/>
    </source>
</evidence>
<comment type="similarity">
    <text evidence="5">Belongs to the apyrase family.</text>
</comment>
<keyword evidence="2 6" id="KW-0479">Metal-binding</keyword>
<dbReference type="AlphaFoldDB" id="A0A915HJ12"/>
<dbReference type="GO" id="GO:0030166">
    <property type="term" value="P:proteoglycan biosynthetic process"/>
    <property type="evidence" value="ECO:0007669"/>
    <property type="project" value="TreeGrafter"/>
</dbReference>
<protein>
    <submittedName>
        <fullName evidence="8">Uncharacterized protein</fullName>
    </submittedName>
</protein>
<dbReference type="Gene3D" id="2.120.10.100">
    <property type="entry name" value="Apyrase"/>
    <property type="match status" value="1"/>
</dbReference>
<reference evidence="8" key="1">
    <citation type="submission" date="2022-11" db="UniProtKB">
        <authorList>
            <consortium name="WormBaseParasite"/>
        </authorList>
    </citation>
    <scope>IDENTIFICATION</scope>
</reference>
<evidence type="ECO:0000313" key="8">
    <source>
        <dbReference type="WBParaSite" id="nRc.2.0.1.t01316-RA"/>
    </source>
</evidence>
<dbReference type="PANTHER" id="PTHR13023:SF3">
    <property type="entry name" value="SOLUBLE CALCIUM-ACTIVATED NUCLEOTIDASE 1"/>
    <property type="match status" value="1"/>
</dbReference>
<evidence type="ECO:0000256" key="5">
    <source>
        <dbReference type="ARBA" id="ARBA00025738"/>
    </source>
</evidence>
<dbReference type="SUPFAM" id="SSF101887">
    <property type="entry name" value="Apyrase"/>
    <property type="match status" value="1"/>
</dbReference>
<dbReference type="GO" id="GO:0005509">
    <property type="term" value="F:calcium ion binding"/>
    <property type="evidence" value="ECO:0007669"/>
    <property type="project" value="InterPro"/>
</dbReference>
<feature type="binding site" evidence="6">
    <location>
        <position position="51"/>
    </location>
    <ligand>
        <name>Ca(2+)</name>
        <dbReference type="ChEBI" id="CHEBI:29108"/>
    </ligand>
</feature>
<proteinExistence type="inferred from homology"/>
<evidence type="ECO:0000256" key="3">
    <source>
        <dbReference type="ARBA" id="ARBA00022801"/>
    </source>
</evidence>
<dbReference type="Proteomes" id="UP000887565">
    <property type="component" value="Unplaced"/>
</dbReference>
<sequence>MELSDLKVFDGRLLTIDDRTGVVYKIIGQKAVAWVLLNDGDGSEIKGFKGEWLALKDQILHVGGLGIWKI</sequence>
<feature type="binding site" evidence="6">
    <location>
        <position position="5"/>
    </location>
    <ligand>
        <name>Ca(2+)</name>
        <dbReference type="ChEBI" id="CHEBI:29108"/>
    </ligand>
</feature>
<dbReference type="InterPro" id="IPR009283">
    <property type="entry name" value="Apyrase"/>
</dbReference>
<dbReference type="GO" id="GO:0004382">
    <property type="term" value="F:GDP phosphatase activity"/>
    <property type="evidence" value="ECO:0007669"/>
    <property type="project" value="TreeGrafter"/>
</dbReference>
<evidence type="ECO:0000313" key="7">
    <source>
        <dbReference type="Proteomes" id="UP000887565"/>
    </source>
</evidence>
<dbReference type="Pfam" id="PF06079">
    <property type="entry name" value="Apyrase"/>
    <property type="match status" value="1"/>
</dbReference>
<keyword evidence="3" id="KW-0378">Hydrolase</keyword>
<dbReference type="PANTHER" id="PTHR13023">
    <property type="entry name" value="APYRASE"/>
    <property type="match status" value="1"/>
</dbReference>
<name>A0A915HJ12_ROMCU</name>
<comment type="cofactor">
    <cofactor evidence="1 6">
        <name>Ca(2+)</name>
        <dbReference type="ChEBI" id="CHEBI:29108"/>
    </cofactor>
</comment>
<keyword evidence="7" id="KW-1185">Reference proteome</keyword>
<evidence type="ECO:0000256" key="6">
    <source>
        <dbReference type="PIRSR" id="PIRSR609283-1"/>
    </source>
</evidence>
<dbReference type="WBParaSite" id="nRc.2.0.1.t01316-RA">
    <property type="protein sequence ID" value="nRc.2.0.1.t01316-RA"/>
    <property type="gene ID" value="nRc.2.0.1.g01316"/>
</dbReference>
<evidence type="ECO:0000256" key="2">
    <source>
        <dbReference type="ARBA" id="ARBA00022723"/>
    </source>
</evidence>
<dbReference type="GO" id="GO:0045134">
    <property type="term" value="F:UDP phosphatase activity"/>
    <property type="evidence" value="ECO:0007669"/>
    <property type="project" value="TreeGrafter"/>
</dbReference>